<evidence type="ECO:0000256" key="7">
    <source>
        <dbReference type="ARBA" id="ARBA00023049"/>
    </source>
</evidence>
<comment type="similarity">
    <text evidence="2">Belongs to the peptidase M13 family.</text>
</comment>
<proteinExistence type="inferred from homology"/>
<dbReference type="EMBL" id="JARAKH010000028">
    <property type="protein sequence ID" value="KAK8388649.1"/>
    <property type="molecule type" value="Genomic_DNA"/>
</dbReference>
<sequence>MEPVHSCAFHNNNTWSSINWCWLSRSPWHGPFLSLSLMSRTLTVSVSAGCFPYTTVAIMPPPEEHVELQGRSDFVDVPLDDQPHQPQSSSELHIPRRVGMAATVVLVTTVASVVLIVTTASVPKQQEVLIQNYPQSGIVSPSALTSAFHEVMVPVQSSALPSPLLVSKHPKNVIRDKIREMKEKHRQRNVPDPNYEEVAVQLKKEREHDTGVLLPSSKSEQHFPHPLPSMDPGYVEEEVTLQKYEEHDKHPRNVKIPVATQDIQPQIPFSDKEATKIKETEDSSSKNRKSPMKQIKESNRLPSKSLKNGTQIQVCETTACYEAATRISESLDHSVNPCDDFYQFACGGWIDKHPVPESGWGGTYIDAVKPPLHEIRSLYSSCLDTDTMNELGLDPLVNLLSAAQGGWPMVMETWDPNSFSLSTALNNLRSLNVYPLIQVYISTDVFNTSRWLIFVDAGQVPAGASVMGSVSNDTLAPYHTFMTSAAKMLRDFMESSASDQDIDSQVNDVIEFEMKFSKIVMKAINETTDHAWQTTVAELQEDTDAGTPHQIEWLSFLEEMFAETDITITKDEPLLSFKGPFFRDFSNLLATTDPKTLANAIGWWWVYVLQQETTYAMRNASHTYMQDFYGQSRSTPRWQYCISITNRNMGFALSREYVDHFVPHTVKPEVTELTEDLRGAFSSLLNNNTWMLPEDLQVAQEKLAAIDPFVAYPDWIMDDKQLAQGYEGLNLVNGEHIDNLVHIGAWYNLNALAALRDVPEHSFLYPPTIVNSVYNPIQNSITILSGMLQSPFYGHNSLAAVNYGSLGMIIGHEMTHGFDSTGRMFDKFGNLRQWWSNETIEAFNEHAMCFVKQYDKYVPPELSEIGLNITVSGVQTLGENIADNGGIREAFHAYKMYVNRYGEEPRLPGLEEFSPDHIFYLSFANPWCEHKSPEMALQLLFLDAHSPGKFRVLGSLSNDDEFSKVWNCPAGSPMNSGKDRCLLCIQAWAVAGPATCHLASPTRNTTSTEVPLTSVEASLQRLEATFTSSPVTPCLGAASLHVQPASAAPPTTLVSLLLHHPSALPLRQCPPPAHAWPCPFSGPHAAMTHPNCQALSRPSAAVPPSTVPVPDHPCHVALIHETSHPTPPSMLPQVPTQPPSCHYVLL</sequence>
<organism evidence="11 12">
    <name type="scientific">Scylla paramamosain</name>
    <name type="common">Mud crab</name>
    <dbReference type="NCBI Taxonomy" id="85552"/>
    <lineage>
        <taxon>Eukaryota</taxon>
        <taxon>Metazoa</taxon>
        <taxon>Ecdysozoa</taxon>
        <taxon>Arthropoda</taxon>
        <taxon>Crustacea</taxon>
        <taxon>Multicrustacea</taxon>
        <taxon>Malacostraca</taxon>
        <taxon>Eumalacostraca</taxon>
        <taxon>Eucarida</taxon>
        <taxon>Decapoda</taxon>
        <taxon>Pleocyemata</taxon>
        <taxon>Brachyura</taxon>
        <taxon>Eubrachyura</taxon>
        <taxon>Portunoidea</taxon>
        <taxon>Portunidae</taxon>
        <taxon>Portuninae</taxon>
        <taxon>Scylla</taxon>
    </lineage>
</organism>
<evidence type="ECO:0000256" key="2">
    <source>
        <dbReference type="ARBA" id="ARBA00007357"/>
    </source>
</evidence>
<dbReference type="Gene3D" id="1.10.1380.10">
    <property type="entry name" value="Neutral endopeptidase , domain2"/>
    <property type="match status" value="1"/>
</dbReference>
<name>A0AAW0TLR1_SCYPA</name>
<dbReference type="Proteomes" id="UP001487740">
    <property type="component" value="Unassembled WGS sequence"/>
</dbReference>
<keyword evidence="7" id="KW-0482">Metalloprotease</keyword>
<feature type="compositionally biased region" description="Basic and acidic residues" evidence="8">
    <location>
        <begin position="270"/>
        <end position="285"/>
    </location>
</feature>
<dbReference type="Pfam" id="PF01431">
    <property type="entry name" value="Peptidase_M13"/>
    <property type="match status" value="1"/>
</dbReference>
<dbReference type="InterPro" id="IPR000718">
    <property type="entry name" value="Peptidase_M13"/>
</dbReference>
<dbReference type="InterPro" id="IPR024079">
    <property type="entry name" value="MetalloPept_cat_dom_sf"/>
</dbReference>
<evidence type="ECO:0000256" key="6">
    <source>
        <dbReference type="ARBA" id="ARBA00022833"/>
    </source>
</evidence>
<keyword evidence="12" id="KW-1185">Reference proteome</keyword>
<dbReference type="Pfam" id="PF05649">
    <property type="entry name" value="Peptidase_M13_N"/>
    <property type="match status" value="1"/>
</dbReference>
<evidence type="ECO:0000256" key="4">
    <source>
        <dbReference type="ARBA" id="ARBA00022723"/>
    </source>
</evidence>
<comment type="cofactor">
    <cofactor evidence="1">
        <name>Zn(2+)</name>
        <dbReference type="ChEBI" id="CHEBI:29105"/>
    </cofactor>
</comment>
<accession>A0AAW0TLR1</accession>
<dbReference type="SUPFAM" id="SSF55486">
    <property type="entry name" value="Metalloproteases ('zincins'), catalytic domain"/>
    <property type="match status" value="1"/>
</dbReference>
<dbReference type="InterPro" id="IPR018497">
    <property type="entry name" value="Peptidase_M13_C"/>
</dbReference>
<dbReference type="InterPro" id="IPR008753">
    <property type="entry name" value="Peptidase_M13_N"/>
</dbReference>
<protein>
    <recommendedName>
        <fullName evidence="13">Endothelin-converting enzyme 1</fullName>
    </recommendedName>
</protein>
<reference evidence="11 12" key="1">
    <citation type="submission" date="2023-03" db="EMBL/GenBank/DDBJ databases">
        <title>High-quality genome of Scylla paramamosain provides insights in environmental adaptation.</title>
        <authorList>
            <person name="Zhang L."/>
        </authorList>
    </citation>
    <scope>NUCLEOTIDE SEQUENCE [LARGE SCALE GENOMIC DNA]</scope>
    <source>
        <strain evidence="11">LZ_2023a</strain>
        <tissue evidence="11">Muscle</tissue>
    </source>
</reference>
<dbReference type="PANTHER" id="PTHR11733:SF237">
    <property type="entry name" value="NEPRILYSIN-LIKE 4"/>
    <property type="match status" value="1"/>
</dbReference>
<feature type="region of interest" description="Disordered" evidence="8">
    <location>
        <begin position="262"/>
        <end position="307"/>
    </location>
</feature>
<evidence type="ECO:0000256" key="8">
    <source>
        <dbReference type="SAM" id="MobiDB-lite"/>
    </source>
</evidence>
<comment type="caution">
    <text evidence="11">The sequence shown here is derived from an EMBL/GenBank/DDBJ whole genome shotgun (WGS) entry which is preliminary data.</text>
</comment>
<evidence type="ECO:0000313" key="11">
    <source>
        <dbReference type="EMBL" id="KAK8388649.1"/>
    </source>
</evidence>
<evidence type="ECO:0000256" key="1">
    <source>
        <dbReference type="ARBA" id="ARBA00001947"/>
    </source>
</evidence>
<keyword evidence="6" id="KW-0862">Zinc</keyword>
<dbReference type="GO" id="GO:0016485">
    <property type="term" value="P:protein processing"/>
    <property type="evidence" value="ECO:0007669"/>
    <property type="project" value="TreeGrafter"/>
</dbReference>
<evidence type="ECO:0000256" key="3">
    <source>
        <dbReference type="ARBA" id="ARBA00022670"/>
    </source>
</evidence>
<feature type="domain" description="Peptidase M13 C-terminal" evidence="9">
    <location>
        <begin position="771"/>
        <end position="978"/>
    </location>
</feature>
<dbReference type="PROSITE" id="PS51885">
    <property type="entry name" value="NEPRILYSIN"/>
    <property type="match status" value="1"/>
</dbReference>
<evidence type="ECO:0000313" key="12">
    <source>
        <dbReference type="Proteomes" id="UP001487740"/>
    </source>
</evidence>
<gene>
    <name evidence="11" type="ORF">O3P69_020554</name>
</gene>
<evidence type="ECO:0008006" key="13">
    <source>
        <dbReference type="Google" id="ProtNLM"/>
    </source>
</evidence>
<dbReference type="GO" id="GO:0005886">
    <property type="term" value="C:plasma membrane"/>
    <property type="evidence" value="ECO:0007669"/>
    <property type="project" value="TreeGrafter"/>
</dbReference>
<dbReference type="PANTHER" id="PTHR11733">
    <property type="entry name" value="ZINC METALLOPROTEASE FAMILY M13 NEPRILYSIN-RELATED"/>
    <property type="match status" value="1"/>
</dbReference>
<feature type="domain" description="Peptidase M13 N-terminal" evidence="10">
    <location>
        <begin position="373"/>
        <end position="713"/>
    </location>
</feature>
<dbReference type="InterPro" id="IPR042089">
    <property type="entry name" value="Peptidase_M13_dom_2"/>
</dbReference>
<dbReference type="GO" id="GO:0004222">
    <property type="term" value="F:metalloendopeptidase activity"/>
    <property type="evidence" value="ECO:0007669"/>
    <property type="project" value="InterPro"/>
</dbReference>
<dbReference type="GO" id="GO:0046872">
    <property type="term" value="F:metal ion binding"/>
    <property type="evidence" value="ECO:0007669"/>
    <property type="project" value="UniProtKB-KW"/>
</dbReference>
<keyword evidence="5" id="KW-0378">Hydrolase</keyword>
<keyword evidence="4" id="KW-0479">Metal-binding</keyword>
<dbReference type="Gene3D" id="3.40.390.10">
    <property type="entry name" value="Collagenase (Catalytic Domain)"/>
    <property type="match status" value="1"/>
</dbReference>
<evidence type="ECO:0000259" key="10">
    <source>
        <dbReference type="Pfam" id="PF05649"/>
    </source>
</evidence>
<dbReference type="AlphaFoldDB" id="A0AAW0TLR1"/>
<evidence type="ECO:0000259" key="9">
    <source>
        <dbReference type="Pfam" id="PF01431"/>
    </source>
</evidence>
<evidence type="ECO:0000256" key="5">
    <source>
        <dbReference type="ARBA" id="ARBA00022801"/>
    </source>
</evidence>
<dbReference type="CDD" id="cd08662">
    <property type="entry name" value="M13"/>
    <property type="match status" value="1"/>
</dbReference>
<dbReference type="PRINTS" id="PR00786">
    <property type="entry name" value="NEPRILYSIN"/>
</dbReference>
<keyword evidence="3" id="KW-0645">Protease</keyword>